<reference evidence="3 4" key="1">
    <citation type="submission" date="2015-08" db="EMBL/GenBank/DDBJ databases">
        <authorList>
            <person name="Babu N.S."/>
            <person name="Beckwith C.J."/>
            <person name="Beseler K.G."/>
            <person name="Brison A."/>
            <person name="Carone J.V."/>
            <person name="Caskin T.P."/>
            <person name="Diamond M."/>
            <person name="Durham M.E."/>
            <person name="Foxe J.M."/>
            <person name="Go M."/>
            <person name="Henderson B.A."/>
            <person name="Jones I.B."/>
            <person name="McGettigan J.A."/>
            <person name="Micheletti S.J."/>
            <person name="Nasrallah M.E."/>
            <person name="Ortiz D."/>
            <person name="Piller C.R."/>
            <person name="Privatt S.R."/>
            <person name="Schneider S.L."/>
            <person name="Sharp S."/>
            <person name="Smith T.C."/>
            <person name="Stanton J.D."/>
            <person name="Ullery H.E."/>
            <person name="Wilson R.J."/>
            <person name="Serrano M.G."/>
            <person name="Buck G."/>
            <person name="Lee V."/>
            <person name="Wang Y."/>
            <person name="Carvalho R."/>
            <person name="Voegtly L."/>
            <person name="Shi R."/>
            <person name="Duckworth R."/>
            <person name="Johnson A."/>
            <person name="Loviza R."/>
            <person name="Walstead R."/>
            <person name="Shah Z."/>
            <person name="Kiflezghi M."/>
            <person name="Wade K."/>
            <person name="Ball S.L."/>
            <person name="Bradley K.W."/>
            <person name="Asai D.J."/>
            <person name="Bowman C.A."/>
            <person name="Russell D.A."/>
            <person name="Pope W.H."/>
            <person name="Jacobs-Sera D."/>
            <person name="Hendrix R.W."/>
            <person name="Hatfull G.F."/>
        </authorList>
    </citation>
    <scope>NUCLEOTIDE SEQUENCE [LARGE SCALE GENOMIC DNA]</scope>
    <source>
        <strain evidence="3 4">DSM 27648</strain>
    </source>
</reference>
<accession>A0A0K1PM06</accession>
<dbReference type="Pfam" id="PF03629">
    <property type="entry name" value="SASA"/>
    <property type="match status" value="1"/>
</dbReference>
<sequence>MVDAGAAHDADLDADVAAPSPSSGYDVFLLAGQSNMVGRGASFDAALDTPHPAIFQWGRGERDGMIVPAVARLDHNDTALLDRVGMGLSFAKAYYEASQPTPRPILLVPTARGGSSFSAHQWNPGDPLFEDAVLRGNAAMATDPGNRFVAFLWHQGENDVGQYDNATYSQALDAMIGAFRARVAGASSAPFILGQFCPDWSPDPAAKASISSAIDATPQRVPFTSVAPSAGLTSNAGDAVHFDAPAQRTYGARYWQALDVARANVPHP</sequence>
<dbReference type="KEGG" id="llu:AKJ09_00803"/>
<keyword evidence="4" id="KW-1185">Reference proteome</keyword>
<dbReference type="InterPro" id="IPR036514">
    <property type="entry name" value="SGNH_hydro_sf"/>
</dbReference>
<dbReference type="InterPro" id="IPR005181">
    <property type="entry name" value="SASA"/>
</dbReference>
<dbReference type="AlphaFoldDB" id="A0A0K1PM06"/>
<organism evidence="3 4">
    <name type="scientific">Labilithrix luteola</name>
    <dbReference type="NCBI Taxonomy" id="1391654"/>
    <lineage>
        <taxon>Bacteria</taxon>
        <taxon>Pseudomonadati</taxon>
        <taxon>Myxococcota</taxon>
        <taxon>Polyangia</taxon>
        <taxon>Polyangiales</taxon>
        <taxon>Labilitrichaceae</taxon>
        <taxon>Labilithrix</taxon>
    </lineage>
</organism>
<feature type="domain" description="Sialate O-acetylesterase" evidence="2">
    <location>
        <begin position="26"/>
        <end position="257"/>
    </location>
</feature>
<evidence type="ECO:0000256" key="1">
    <source>
        <dbReference type="ARBA" id="ARBA00022801"/>
    </source>
</evidence>
<dbReference type="Gene3D" id="3.40.50.1110">
    <property type="entry name" value="SGNH hydrolase"/>
    <property type="match status" value="1"/>
</dbReference>
<dbReference type="SUPFAM" id="SSF52266">
    <property type="entry name" value="SGNH hydrolase"/>
    <property type="match status" value="1"/>
</dbReference>
<dbReference type="GO" id="GO:0016788">
    <property type="term" value="F:hydrolase activity, acting on ester bonds"/>
    <property type="evidence" value="ECO:0007669"/>
    <property type="project" value="UniProtKB-ARBA"/>
</dbReference>
<protein>
    <submittedName>
        <fullName evidence="3">Phage protein</fullName>
    </submittedName>
</protein>
<evidence type="ECO:0000313" key="4">
    <source>
        <dbReference type="Proteomes" id="UP000064967"/>
    </source>
</evidence>
<dbReference type="PANTHER" id="PTHR31988">
    <property type="entry name" value="ESTERASE, PUTATIVE (DUF303)-RELATED"/>
    <property type="match status" value="1"/>
</dbReference>
<dbReference type="Proteomes" id="UP000064967">
    <property type="component" value="Chromosome"/>
</dbReference>
<dbReference type="PANTHER" id="PTHR31988:SF19">
    <property type="entry name" value="9-O-ACETYL-N-ACETYLNEURAMINIC ACID DEACETYLASE-RELATED"/>
    <property type="match status" value="1"/>
</dbReference>
<dbReference type="InterPro" id="IPR052940">
    <property type="entry name" value="Carb_Esterase_6"/>
</dbReference>
<evidence type="ECO:0000259" key="2">
    <source>
        <dbReference type="Pfam" id="PF03629"/>
    </source>
</evidence>
<dbReference type="EMBL" id="CP012333">
    <property type="protein sequence ID" value="AKU94139.1"/>
    <property type="molecule type" value="Genomic_DNA"/>
</dbReference>
<evidence type="ECO:0000313" key="3">
    <source>
        <dbReference type="EMBL" id="AKU94139.1"/>
    </source>
</evidence>
<proteinExistence type="predicted"/>
<name>A0A0K1PM06_9BACT</name>
<dbReference type="STRING" id="1391654.AKJ09_00803"/>
<keyword evidence="1" id="KW-0378">Hydrolase</keyword>
<gene>
    <name evidence="3" type="ORF">AKJ09_00803</name>
</gene>